<accession>A0A9Q1GAF9</accession>
<dbReference type="AlphaFoldDB" id="A0A9Q1GAF9"/>
<evidence type="ECO:0000313" key="1">
    <source>
        <dbReference type="EMBL" id="KAJ8379637.1"/>
    </source>
</evidence>
<keyword evidence="2" id="KW-1185">Reference proteome</keyword>
<reference evidence="1" key="1">
    <citation type="journal article" date="2023" name="Science">
        <title>Genome structures resolve the early diversification of teleost fishes.</title>
        <authorList>
            <person name="Parey E."/>
            <person name="Louis A."/>
            <person name="Montfort J."/>
            <person name="Bouchez O."/>
            <person name="Roques C."/>
            <person name="Iampietro C."/>
            <person name="Lluch J."/>
            <person name="Castinel A."/>
            <person name="Donnadieu C."/>
            <person name="Desvignes T."/>
            <person name="Floi Bucao C."/>
            <person name="Jouanno E."/>
            <person name="Wen M."/>
            <person name="Mejri S."/>
            <person name="Dirks R."/>
            <person name="Jansen H."/>
            <person name="Henkel C."/>
            <person name="Chen W.J."/>
            <person name="Zahm M."/>
            <person name="Cabau C."/>
            <person name="Klopp C."/>
            <person name="Thompson A.W."/>
            <person name="Robinson-Rechavi M."/>
            <person name="Braasch I."/>
            <person name="Lecointre G."/>
            <person name="Bobe J."/>
            <person name="Postlethwait J.H."/>
            <person name="Berthelot C."/>
            <person name="Roest Crollius H."/>
            <person name="Guiguen Y."/>
        </authorList>
    </citation>
    <scope>NUCLEOTIDE SEQUENCE</scope>
    <source>
        <strain evidence="1">WJC10195</strain>
    </source>
</reference>
<comment type="caution">
    <text evidence="1">The sequence shown here is derived from an EMBL/GenBank/DDBJ whole genome shotgun (WGS) entry which is preliminary data.</text>
</comment>
<dbReference type="Proteomes" id="UP001152622">
    <property type="component" value="Chromosome 1"/>
</dbReference>
<name>A0A9Q1GAF9_SYNKA</name>
<gene>
    <name evidence="1" type="ORF">SKAU_G00004150</name>
</gene>
<sequence>MCEKSMEANSQQRGNVCLCRGRLGFRERCFCSQATLGVPPGLFLGPEEGSDRPESSGDTAFPLYVEETLTCARFEMQARPQRVDPRAVYCKHPPPFVTCV</sequence>
<proteinExistence type="predicted"/>
<organism evidence="1 2">
    <name type="scientific">Synaphobranchus kaupii</name>
    <name type="common">Kaup's arrowtooth eel</name>
    <dbReference type="NCBI Taxonomy" id="118154"/>
    <lineage>
        <taxon>Eukaryota</taxon>
        <taxon>Metazoa</taxon>
        <taxon>Chordata</taxon>
        <taxon>Craniata</taxon>
        <taxon>Vertebrata</taxon>
        <taxon>Euteleostomi</taxon>
        <taxon>Actinopterygii</taxon>
        <taxon>Neopterygii</taxon>
        <taxon>Teleostei</taxon>
        <taxon>Anguilliformes</taxon>
        <taxon>Synaphobranchidae</taxon>
        <taxon>Synaphobranchus</taxon>
    </lineage>
</organism>
<dbReference type="EMBL" id="JAINUF010000001">
    <property type="protein sequence ID" value="KAJ8379637.1"/>
    <property type="molecule type" value="Genomic_DNA"/>
</dbReference>
<protein>
    <submittedName>
        <fullName evidence="1">Uncharacterized protein</fullName>
    </submittedName>
</protein>
<evidence type="ECO:0000313" key="2">
    <source>
        <dbReference type="Proteomes" id="UP001152622"/>
    </source>
</evidence>